<feature type="domain" description="Yippee" evidence="5">
    <location>
        <begin position="13"/>
        <end position="110"/>
    </location>
</feature>
<dbReference type="InterPro" id="IPR004910">
    <property type="entry name" value="Yippee/Mis18/Cereblon"/>
</dbReference>
<dbReference type="AlphaFoldDB" id="L0ATQ3"/>
<dbReference type="Pfam" id="PF03226">
    <property type="entry name" value="Yippee-Mis18"/>
    <property type="match status" value="1"/>
</dbReference>
<dbReference type="Proteomes" id="UP000031512">
    <property type="component" value="Chromosome 1"/>
</dbReference>
<evidence type="ECO:0000256" key="4">
    <source>
        <dbReference type="RuleBase" id="RU110713"/>
    </source>
</evidence>
<dbReference type="RefSeq" id="XP_004828581.1">
    <property type="nucleotide sequence ID" value="XM_004828524.1"/>
</dbReference>
<dbReference type="GeneID" id="15803382"/>
<dbReference type="eggNOG" id="KOG3399">
    <property type="taxonomic scope" value="Eukaryota"/>
</dbReference>
<dbReference type="OrthoDB" id="6407410at2759"/>
<dbReference type="InterPro" id="IPR039058">
    <property type="entry name" value="Yippee_fam"/>
</dbReference>
<organism evidence="6 7">
    <name type="scientific">Theileria equi strain WA</name>
    <dbReference type="NCBI Taxonomy" id="1537102"/>
    <lineage>
        <taxon>Eukaryota</taxon>
        <taxon>Sar</taxon>
        <taxon>Alveolata</taxon>
        <taxon>Apicomplexa</taxon>
        <taxon>Aconoidasida</taxon>
        <taxon>Piroplasmida</taxon>
        <taxon>Theileriidae</taxon>
        <taxon>Theileria</taxon>
    </lineage>
</organism>
<proteinExistence type="inferred from homology"/>
<dbReference type="KEGG" id="beq:BEWA_017560"/>
<keyword evidence="2" id="KW-0479">Metal-binding</keyword>
<dbReference type="PANTHER" id="PTHR13848">
    <property type="entry name" value="PROTEIN YIPPEE-LIKE CG15309-RELATED"/>
    <property type="match status" value="1"/>
</dbReference>
<evidence type="ECO:0000259" key="5">
    <source>
        <dbReference type="PROSITE" id="PS51792"/>
    </source>
</evidence>
<dbReference type="GO" id="GO:0046872">
    <property type="term" value="F:metal ion binding"/>
    <property type="evidence" value="ECO:0007669"/>
    <property type="project" value="UniProtKB-KW"/>
</dbReference>
<evidence type="ECO:0000256" key="2">
    <source>
        <dbReference type="ARBA" id="ARBA00022723"/>
    </source>
</evidence>
<gene>
    <name evidence="6" type="ORF">BEWA_017560</name>
</gene>
<keyword evidence="7" id="KW-1185">Reference proteome</keyword>
<evidence type="ECO:0000313" key="6">
    <source>
        <dbReference type="EMBL" id="AFZ78915.1"/>
    </source>
</evidence>
<dbReference type="STRING" id="1537102.L0ATQ3"/>
<dbReference type="VEuPathDB" id="PiroplasmaDB:BEWA_017560"/>
<sequence length="123" mass="14003">MGKLFERYLEGNDVYECKGCGIHLTTSRELISTSFRGRTGPAWLFTKVVNISEGPFEECMLTTGQHTIVDIYCNNCGSNLGWKYEEAIEDSQKYKKGKYILEKALLKINNPNQNYGEEDTSDD</sequence>
<dbReference type="EMBL" id="CP001669">
    <property type="protein sequence ID" value="AFZ78915.1"/>
    <property type="molecule type" value="Genomic_DNA"/>
</dbReference>
<protein>
    <recommendedName>
        <fullName evidence="4">Protein yippee-like</fullName>
    </recommendedName>
</protein>
<evidence type="ECO:0000256" key="3">
    <source>
        <dbReference type="ARBA" id="ARBA00022833"/>
    </source>
</evidence>
<dbReference type="InterPro" id="IPR034751">
    <property type="entry name" value="Yippee"/>
</dbReference>
<evidence type="ECO:0000256" key="1">
    <source>
        <dbReference type="ARBA" id="ARBA00005613"/>
    </source>
</evidence>
<name>L0ATQ3_THEEQ</name>
<keyword evidence="3" id="KW-0862">Zinc</keyword>
<dbReference type="PROSITE" id="PS51792">
    <property type="entry name" value="YIPPEE"/>
    <property type="match status" value="1"/>
</dbReference>
<accession>L0ATQ3</accession>
<comment type="similarity">
    <text evidence="1 4">Belongs to the yippee family.</text>
</comment>
<evidence type="ECO:0000313" key="7">
    <source>
        <dbReference type="Proteomes" id="UP000031512"/>
    </source>
</evidence>
<reference evidence="6 7" key="1">
    <citation type="journal article" date="2012" name="BMC Genomics">
        <title>Comparative genomic analysis and phylogenetic position of Theileria equi.</title>
        <authorList>
            <person name="Kappmeyer L.S."/>
            <person name="Thiagarajan M."/>
            <person name="Herndon D.R."/>
            <person name="Ramsay J.D."/>
            <person name="Caler E."/>
            <person name="Djikeng A."/>
            <person name="Gillespie J.J."/>
            <person name="Lau A.O."/>
            <person name="Roalson E.H."/>
            <person name="Silva J.C."/>
            <person name="Silva M.G."/>
            <person name="Suarez C.E."/>
            <person name="Ueti M.W."/>
            <person name="Nene V.M."/>
            <person name="Mealey R.H."/>
            <person name="Knowles D.P."/>
            <person name="Brayton K.A."/>
        </authorList>
    </citation>
    <scope>NUCLEOTIDE SEQUENCE [LARGE SCALE GENOMIC DNA]</scope>
    <source>
        <strain evidence="6 7">WA</strain>
    </source>
</reference>